<keyword evidence="8" id="KW-0406">Ion transport</keyword>
<feature type="region of interest" description="Disordered" evidence="16">
    <location>
        <begin position="732"/>
        <end position="775"/>
    </location>
</feature>
<dbReference type="RefSeq" id="XP_030379356.1">
    <property type="nucleotide sequence ID" value="XM_030523496.1"/>
</dbReference>
<accession>A0A6J2TRU3</accession>
<feature type="domain" description="Ionotropic glutamate receptor L-glutamate and glycine-binding" evidence="19">
    <location>
        <begin position="459"/>
        <end position="523"/>
    </location>
</feature>
<feature type="domain" description="Ionotropic glutamate receptor C-terminal" evidence="18">
    <location>
        <begin position="449"/>
        <end position="1001"/>
    </location>
</feature>
<evidence type="ECO:0000256" key="7">
    <source>
        <dbReference type="ARBA" id="ARBA00023018"/>
    </source>
</evidence>
<dbReference type="FunFam" id="1.10.287.70:FF:000105">
    <property type="entry name" value="Eye-enriched kainate receptor, isoform A"/>
    <property type="match status" value="1"/>
</dbReference>
<reference evidence="21" key="1">
    <citation type="submission" date="2025-08" db="UniProtKB">
        <authorList>
            <consortium name="RefSeq"/>
        </authorList>
    </citation>
    <scope>IDENTIFICATION</scope>
    <source>
        <strain evidence="21">11010-0011.00</strain>
        <tissue evidence="21">Whole body</tissue>
    </source>
</reference>
<keyword evidence="7" id="KW-0770">Synapse</keyword>
<dbReference type="SUPFAM" id="SSF53850">
    <property type="entry name" value="Periplasmic binding protein-like II"/>
    <property type="match status" value="1"/>
</dbReference>
<dbReference type="InterPro" id="IPR028082">
    <property type="entry name" value="Peripla_BP_I"/>
</dbReference>
<evidence type="ECO:0000256" key="17">
    <source>
        <dbReference type="SAM" id="Phobius"/>
    </source>
</evidence>
<comment type="subcellular location">
    <subcellularLocation>
        <location evidence="15">Postsynaptic cell membrane</location>
        <topology evidence="15">Multi-pass membrane protein</topology>
    </subcellularLocation>
</comment>
<keyword evidence="4 17" id="KW-0812">Transmembrane</keyword>
<evidence type="ECO:0000256" key="3">
    <source>
        <dbReference type="ARBA" id="ARBA00022475"/>
    </source>
</evidence>
<gene>
    <name evidence="21" type="primary">LOC115627733</name>
</gene>
<organism evidence="20 21">
    <name type="scientific">Drosophila lebanonensis</name>
    <name type="common">Fruit fly</name>
    <name type="synonym">Scaptodrosophila lebanonensis</name>
    <dbReference type="NCBI Taxonomy" id="7225"/>
    <lineage>
        <taxon>Eukaryota</taxon>
        <taxon>Metazoa</taxon>
        <taxon>Ecdysozoa</taxon>
        <taxon>Arthropoda</taxon>
        <taxon>Hexapoda</taxon>
        <taxon>Insecta</taxon>
        <taxon>Pterygota</taxon>
        <taxon>Neoptera</taxon>
        <taxon>Endopterygota</taxon>
        <taxon>Diptera</taxon>
        <taxon>Brachycera</taxon>
        <taxon>Muscomorpha</taxon>
        <taxon>Ephydroidea</taxon>
        <taxon>Drosophilidae</taxon>
        <taxon>Scaptodrosophila</taxon>
    </lineage>
</organism>
<feature type="transmembrane region" description="Helical" evidence="17">
    <location>
        <begin position="1025"/>
        <end position="1045"/>
    </location>
</feature>
<dbReference type="FunFam" id="3.40.190.10:FF:000167">
    <property type="entry name" value="Eye-enriched kainate receptor, isoform B"/>
    <property type="match status" value="1"/>
</dbReference>
<evidence type="ECO:0000256" key="6">
    <source>
        <dbReference type="ARBA" id="ARBA00022989"/>
    </source>
</evidence>
<feature type="transmembrane region" description="Helical" evidence="17">
    <location>
        <begin position="665"/>
        <end position="684"/>
    </location>
</feature>
<dbReference type="Gene3D" id="3.40.50.2300">
    <property type="match status" value="2"/>
</dbReference>
<evidence type="ECO:0000256" key="1">
    <source>
        <dbReference type="ARBA" id="ARBA00008685"/>
    </source>
</evidence>
<name>A0A6J2TRU3_DROLE</name>
<keyword evidence="2" id="KW-0813">Transport</keyword>
<dbReference type="Pfam" id="PF01094">
    <property type="entry name" value="ANF_receptor"/>
    <property type="match status" value="1"/>
</dbReference>
<keyword evidence="3" id="KW-1003">Cell membrane</keyword>
<evidence type="ECO:0000256" key="12">
    <source>
        <dbReference type="ARBA" id="ARBA00023257"/>
    </source>
</evidence>
<sequence length="1116" mass="127824">MPSTLLECPIDANVFCVRKTHQQYKRSMGRGAPYLCHLDRSYRIFVIQLLLLSMILIANALPPVIRVGAIFTEDERESSIESAFKYAIYRINKEKHLLPNTQLVYDIEYVPRDDSFRATKKVCRQLESGVQAIFGPTDPLLAGHVQSICEAFDIPHIEVRIDLETNVKEFSINLYPSHHLMNLAYRDLMVYLNWTKVAIIYEEDYGLFKQQDLMHSSTEMRTEMYIRQANPDTYRQVLRAIRQKEIYKIIVDTNPTNIKAFFRSILQLQMNDHRYHYMFTTFDLETYDLEDFRYNSVNITAFRLVDVESKRYQEVIDQMQKLQHSGLDMINGAPYIQTQSALMFDSVYALASGLMQLDSSHTLTFRNISCNSDKTWSDGLSLYNYINSASIDGLTGKVNFIEGRRNKFKIDVLKLKQERIQKVGYWQPDIGVNISDPTAFYDSNIANITLVVMTREERPYVMVKEDANLTGNARFEGFCIDLLKAIAVQVGFQYKIELVPDNMYGVYIPETNSWNGIVQELMERRADLAVASMTINYARESVIDFTKPFMNLGIGILFKVPTSQPTRLFSFMNPLAMEIWLYVLAAYILVSFALFVMARFSPYEWKNPHPCYKETNIVENQFSISNSFWFITGTFLRQGSGLNPKKSDRAQTKFFSFMNPLAVEIWFYIAFGYVLVSLTIWIVARFSPVEWVHSKPPCPMACDHILHKIRKAHRNEEQFELEKLTGLQSCKHDYYSHPENQGPDEHNDFDANADPDAVADANDEPNGGPNAGHLHNENILHLTNDVDGDDESDDNTLELVSIQNDFTLKNSFWFAIGALMQQGSDLYPRATSTRIVGGIWWFFTLIIISSYTANLAAFLTVERMITPIESASDLAEQTEISYGTLEGGSTMTFFRDSKIGIYQKMWRYMENRKASVFVKTYEDGIKRVMEGNYAFLMESTMLDYAVQRDCNLTQIGGLLDSKGYGIATPKGSPWRDKISLAILELQEKGIIQILYDKWWKNTGDVCNRDDKSKESKANALGVENIGGVFVVLLCGLALAVVVAILEFCWNSKKNLHTDNQSLCSEMAEELRFAMHCHGSKQRPALKRNCLKCSPGTTYVPTNVAMPNVGVHYNYFN</sequence>
<dbReference type="SMART" id="SM00918">
    <property type="entry name" value="Lig_chan-Glu_bd"/>
    <property type="match status" value="1"/>
</dbReference>
<dbReference type="GO" id="GO:0015276">
    <property type="term" value="F:ligand-gated monoatomic ion channel activity"/>
    <property type="evidence" value="ECO:0007669"/>
    <property type="project" value="InterPro"/>
</dbReference>
<dbReference type="SUPFAM" id="SSF53822">
    <property type="entry name" value="Periplasmic binding protein-like I"/>
    <property type="match status" value="1"/>
</dbReference>
<evidence type="ECO:0000256" key="14">
    <source>
        <dbReference type="ARBA" id="ARBA00023303"/>
    </source>
</evidence>
<keyword evidence="5" id="KW-0732">Signal</keyword>
<evidence type="ECO:0000256" key="15">
    <source>
        <dbReference type="ARBA" id="ARBA00034104"/>
    </source>
</evidence>
<protein>
    <submittedName>
        <fullName evidence="21">Glutamate receptor ionotropic, kainate 2 isoform X2</fullName>
    </submittedName>
</protein>
<evidence type="ECO:0000256" key="16">
    <source>
        <dbReference type="SAM" id="MobiDB-lite"/>
    </source>
</evidence>
<evidence type="ECO:0000256" key="2">
    <source>
        <dbReference type="ARBA" id="ARBA00022448"/>
    </source>
</evidence>
<evidence type="ECO:0000256" key="4">
    <source>
        <dbReference type="ARBA" id="ARBA00022692"/>
    </source>
</evidence>
<keyword evidence="12" id="KW-0628">Postsynaptic cell membrane</keyword>
<evidence type="ECO:0000256" key="9">
    <source>
        <dbReference type="ARBA" id="ARBA00023136"/>
    </source>
</evidence>
<evidence type="ECO:0000259" key="18">
    <source>
        <dbReference type="SMART" id="SM00079"/>
    </source>
</evidence>
<evidence type="ECO:0000256" key="8">
    <source>
        <dbReference type="ARBA" id="ARBA00023065"/>
    </source>
</evidence>
<proteinExistence type="inferred from homology"/>
<keyword evidence="20" id="KW-1185">Reference proteome</keyword>
<evidence type="ECO:0000256" key="13">
    <source>
        <dbReference type="ARBA" id="ARBA00023286"/>
    </source>
</evidence>
<keyword evidence="6 17" id="KW-1133">Transmembrane helix</keyword>
<keyword evidence="14" id="KW-0407">Ion channel</keyword>
<dbReference type="InterPro" id="IPR015683">
    <property type="entry name" value="Ionotropic_Glu_rcpt"/>
</dbReference>
<evidence type="ECO:0000256" key="5">
    <source>
        <dbReference type="ARBA" id="ARBA00022729"/>
    </source>
</evidence>
<dbReference type="InterPro" id="IPR001828">
    <property type="entry name" value="ANF_lig-bd_rcpt"/>
</dbReference>
<dbReference type="CDD" id="cd06382">
    <property type="entry name" value="PBP1_iGluR_Kainate"/>
    <property type="match status" value="1"/>
</dbReference>
<dbReference type="FunFam" id="1.10.287.70:FF:000134">
    <property type="entry name" value="Glutamate receptor, ionotropic kainate"/>
    <property type="match status" value="1"/>
</dbReference>
<comment type="similarity">
    <text evidence="1">Belongs to the glutamate-gated ion channel (TC 1.A.10.1) family.</text>
</comment>
<keyword evidence="9 17" id="KW-0472">Membrane</keyword>
<dbReference type="AlphaFoldDB" id="A0A6J2TRU3"/>
<dbReference type="Gene3D" id="3.40.190.10">
    <property type="entry name" value="Periplasmic binding protein-like II"/>
    <property type="match status" value="2"/>
</dbReference>
<dbReference type="Gene3D" id="1.10.287.70">
    <property type="match status" value="2"/>
</dbReference>
<dbReference type="PANTHER" id="PTHR18966">
    <property type="entry name" value="IONOTROPIC GLUTAMATE RECEPTOR"/>
    <property type="match status" value="1"/>
</dbReference>
<dbReference type="InterPro" id="IPR019594">
    <property type="entry name" value="Glu/Gly-bd"/>
</dbReference>
<dbReference type="Proteomes" id="UP000504634">
    <property type="component" value="Unplaced"/>
</dbReference>
<dbReference type="FunFam" id="3.40.190.10:FF:000072">
    <property type="entry name" value="glutamate receptor ionotropic, kainate 4"/>
    <property type="match status" value="1"/>
</dbReference>
<evidence type="ECO:0000256" key="10">
    <source>
        <dbReference type="ARBA" id="ARBA00023170"/>
    </source>
</evidence>
<evidence type="ECO:0000259" key="19">
    <source>
        <dbReference type="SMART" id="SM00918"/>
    </source>
</evidence>
<feature type="compositionally biased region" description="Low complexity" evidence="16">
    <location>
        <begin position="750"/>
        <end position="760"/>
    </location>
</feature>
<dbReference type="SMART" id="SM00079">
    <property type="entry name" value="PBPe"/>
    <property type="match status" value="1"/>
</dbReference>
<dbReference type="GeneID" id="115627733"/>
<dbReference type="Pfam" id="PF10613">
    <property type="entry name" value="Lig_chan-Glu_bd"/>
    <property type="match status" value="1"/>
</dbReference>
<evidence type="ECO:0000313" key="21">
    <source>
        <dbReference type="RefSeq" id="XP_030379356.1"/>
    </source>
</evidence>
<dbReference type="GO" id="GO:0045211">
    <property type="term" value="C:postsynaptic membrane"/>
    <property type="evidence" value="ECO:0007669"/>
    <property type="project" value="UniProtKB-SubCell"/>
</dbReference>
<dbReference type="FunFam" id="3.40.190.10:FF:000060">
    <property type="entry name" value="Glutamate receptor ionotropic, kainate 1"/>
    <property type="match status" value="1"/>
</dbReference>
<keyword evidence="13" id="KW-1071">Ligand-gated ion channel</keyword>
<dbReference type="OrthoDB" id="5984008at2759"/>
<keyword evidence="10 21" id="KW-0675">Receptor</keyword>
<evidence type="ECO:0000313" key="20">
    <source>
        <dbReference type="Proteomes" id="UP000504634"/>
    </source>
</evidence>
<feature type="transmembrane region" description="Helical" evidence="17">
    <location>
        <begin position="579"/>
        <end position="600"/>
    </location>
</feature>
<evidence type="ECO:0000256" key="11">
    <source>
        <dbReference type="ARBA" id="ARBA00023180"/>
    </source>
</evidence>
<feature type="transmembrane region" description="Helical" evidence="17">
    <location>
        <begin position="839"/>
        <end position="861"/>
    </location>
</feature>
<keyword evidence="11" id="KW-0325">Glycoprotein</keyword>
<dbReference type="Pfam" id="PF00060">
    <property type="entry name" value="Lig_chan"/>
    <property type="match status" value="2"/>
</dbReference>
<dbReference type="InterPro" id="IPR001320">
    <property type="entry name" value="Iontro_rcpt_C"/>
</dbReference>